<dbReference type="GO" id="GO:0005516">
    <property type="term" value="F:calmodulin binding"/>
    <property type="evidence" value="ECO:0007669"/>
    <property type="project" value="UniProtKB-ARBA"/>
</dbReference>
<keyword evidence="5" id="KW-0862">Zinc</keyword>
<dbReference type="GO" id="GO:0042542">
    <property type="term" value="P:response to hydrogen peroxide"/>
    <property type="evidence" value="ECO:0007669"/>
    <property type="project" value="UniProtKB-ARBA"/>
</dbReference>
<dbReference type="FunFam" id="1.25.40.420:FF:000012">
    <property type="entry name" value="BTB/POZ and TAZ domain-containing protein 2"/>
    <property type="match status" value="1"/>
</dbReference>
<dbReference type="PROSITE" id="PS50134">
    <property type="entry name" value="ZF_TAZ"/>
    <property type="match status" value="1"/>
</dbReference>
<dbReference type="Pfam" id="PF02135">
    <property type="entry name" value="zf-TAZ"/>
    <property type="match status" value="1"/>
</dbReference>
<dbReference type="InterPro" id="IPR035898">
    <property type="entry name" value="TAZ_dom_sf"/>
</dbReference>
<evidence type="ECO:0000256" key="4">
    <source>
        <dbReference type="ARBA" id="ARBA00022786"/>
    </source>
</evidence>
<dbReference type="EMBL" id="NMUH01004226">
    <property type="protein sequence ID" value="MQM08870.1"/>
    <property type="molecule type" value="Genomic_DNA"/>
</dbReference>
<dbReference type="GO" id="GO:0009725">
    <property type="term" value="P:response to hormone"/>
    <property type="evidence" value="ECO:0007669"/>
    <property type="project" value="UniProtKB-ARBA"/>
</dbReference>
<dbReference type="GO" id="GO:0006355">
    <property type="term" value="P:regulation of DNA-templated transcription"/>
    <property type="evidence" value="ECO:0007669"/>
    <property type="project" value="UniProtKB-ARBA"/>
</dbReference>
<dbReference type="SMART" id="SM00225">
    <property type="entry name" value="BTB"/>
    <property type="match status" value="1"/>
</dbReference>
<evidence type="ECO:0000259" key="6">
    <source>
        <dbReference type="PROSITE" id="PS50134"/>
    </source>
</evidence>
<keyword evidence="4" id="KW-0833">Ubl conjugation pathway</keyword>
<dbReference type="Gene3D" id="1.25.40.420">
    <property type="match status" value="1"/>
</dbReference>
<evidence type="ECO:0000313" key="7">
    <source>
        <dbReference type="EMBL" id="MQM08870.1"/>
    </source>
</evidence>
<dbReference type="Gene3D" id="1.20.1020.10">
    <property type="entry name" value="TAZ domain"/>
    <property type="match status" value="1"/>
</dbReference>
<dbReference type="SMART" id="SM00551">
    <property type="entry name" value="ZnF_TAZ"/>
    <property type="match status" value="1"/>
</dbReference>
<dbReference type="AlphaFoldDB" id="A0A843X139"/>
<name>A0A843X139_COLES</name>
<dbReference type="FunFam" id="1.20.1020.10:FF:000004">
    <property type="entry name" value="BTB/POZ and TAZ domain-containing protein 2"/>
    <property type="match status" value="1"/>
</dbReference>
<dbReference type="SUPFAM" id="SSF57933">
    <property type="entry name" value="TAZ domain"/>
    <property type="match status" value="1"/>
</dbReference>
<dbReference type="InterPro" id="IPR000210">
    <property type="entry name" value="BTB/POZ_dom"/>
</dbReference>
<accession>A0A843X139</accession>
<keyword evidence="2" id="KW-0479">Metal-binding</keyword>
<evidence type="ECO:0000313" key="8">
    <source>
        <dbReference type="Proteomes" id="UP000652761"/>
    </source>
</evidence>
<evidence type="ECO:0000256" key="2">
    <source>
        <dbReference type="ARBA" id="ARBA00022723"/>
    </source>
</evidence>
<evidence type="ECO:0000256" key="1">
    <source>
        <dbReference type="ARBA" id="ARBA00004906"/>
    </source>
</evidence>
<keyword evidence="8" id="KW-1185">Reference proteome</keyword>
<dbReference type="InterPro" id="IPR044513">
    <property type="entry name" value="BT1/2/3/4/5"/>
</dbReference>
<protein>
    <recommendedName>
        <fullName evidence="6">TAZ-type domain-containing protein</fullName>
    </recommendedName>
</protein>
<organism evidence="7 8">
    <name type="scientific">Colocasia esculenta</name>
    <name type="common">Wild taro</name>
    <name type="synonym">Arum esculentum</name>
    <dbReference type="NCBI Taxonomy" id="4460"/>
    <lineage>
        <taxon>Eukaryota</taxon>
        <taxon>Viridiplantae</taxon>
        <taxon>Streptophyta</taxon>
        <taxon>Embryophyta</taxon>
        <taxon>Tracheophyta</taxon>
        <taxon>Spermatophyta</taxon>
        <taxon>Magnoliopsida</taxon>
        <taxon>Liliopsida</taxon>
        <taxon>Araceae</taxon>
        <taxon>Aroideae</taxon>
        <taxon>Colocasieae</taxon>
        <taxon>Colocasia</taxon>
    </lineage>
</organism>
<feature type="domain" description="TAZ-type" evidence="6">
    <location>
        <begin position="332"/>
        <end position="430"/>
    </location>
</feature>
<proteinExistence type="predicted"/>
<dbReference type="InterPro" id="IPR000197">
    <property type="entry name" value="Znf_TAZ"/>
</dbReference>
<dbReference type="Pfam" id="PF00651">
    <property type="entry name" value="BTB"/>
    <property type="match status" value="1"/>
</dbReference>
<dbReference type="CDD" id="cd14733">
    <property type="entry name" value="BACK"/>
    <property type="match status" value="1"/>
</dbReference>
<dbReference type="PANTHER" id="PTHR46287">
    <property type="entry name" value="BTB/POZ AND TAZ DOMAIN-CONTAINING PROTEIN 3-RELATED"/>
    <property type="match status" value="1"/>
</dbReference>
<dbReference type="OrthoDB" id="636773at2759"/>
<sequence length="470" mass="52916">MRPRCCPVHEEWRDIGGRPLPPLGLQVGYLSFLFAEMDIGISDINRSAFDFSQVDTRLTSGAAGNKIRFTLLGIKSMACVELDSLRQSFGEPFILGLEESISAEILGVPEASTSSLCQSNNIPKPPPLPAASQVRAKISRKLTGYIHVPKETQHGWDQNFKEGYEADVHVLTDEKDISTSSPVLRSLLSQAKVKGGFRCIRIPGVPSEAVTAFVRFLYSSCYELNVMRNYILHLLVLSHTFSVPSLKRVCINQLEKALLTIENVIDVLQLARECDAPRLSLFCTRLVVQEFRSVSASEGWKVMKQANPALEQELLECLVEADSRREEKMKRNEEKEVYLQLYEAMEALLHICRDGCRTIGPRDKILKSNQVTCNFPACKGLESMVRHFAGCKTRVPGGCSHCKRMWQLFELHSRMCAEPDFCKVPLCRHFKGKIRQQSKKEDLKWRLLVSKVKAAKGTIDSIPARVCRVT</sequence>
<comment type="caution">
    <text evidence="7">The sequence shown here is derived from an EMBL/GenBank/DDBJ whole genome shotgun (WGS) entry which is preliminary data.</text>
</comment>
<reference evidence="7" key="1">
    <citation type="submission" date="2017-07" db="EMBL/GenBank/DDBJ databases">
        <title>Taro Niue Genome Assembly and Annotation.</title>
        <authorList>
            <person name="Atibalentja N."/>
            <person name="Keating K."/>
            <person name="Fields C.J."/>
        </authorList>
    </citation>
    <scope>NUCLEOTIDE SEQUENCE</scope>
    <source>
        <strain evidence="7">Niue_2</strain>
        <tissue evidence="7">Leaf</tissue>
    </source>
</reference>
<dbReference type="GO" id="GO:0009751">
    <property type="term" value="P:response to salicylic acid"/>
    <property type="evidence" value="ECO:0007669"/>
    <property type="project" value="UniProtKB-ARBA"/>
</dbReference>
<evidence type="ECO:0000256" key="3">
    <source>
        <dbReference type="ARBA" id="ARBA00022771"/>
    </source>
</evidence>
<gene>
    <name evidence="7" type="ORF">Taro_041733</name>
</gene>
<dbReference type="GO" id="GO:0008270">
    <property type="term" value="F:zinc ion binding"/>
    <property type="evidence" value="ECO:0007669"/>
    <property type="project" value="UniProtKB-KW"/>
</dbReference>
<keyword evidence="3" id="KW-0863">Zinc-finger</keyword>
<dbReference type="SUPFAM" id="SSF54695">
    <property type="entry name" value="POZ domain"/>
    <property type="match status" value="1"/>
</dbReference>
<dbReference type="Gene3D" id="3.30.710.10">
    <property type="entry name" value="Potassium Channel Kv1.1, Chain A"/>
    <property type="match status" value="1"/>
</dbReference>
<dbReference type="InterPro" id="IPR011333">
    <property type="entry name" value="SKP1/BTB/POZ_sf"/>
</dbReference>
<evidence type="ECO:0000256" key="5">
    <source>
        <dbReference type="ARBA" id="ARBA00022833"/>
    </source>
</evidence>
<dbReference type="Proteomes" id="UP000652761">
    <property type="component" value="Unassembled WGS sequence"/>
</dbReference>
<dbReference type="PANTHER" id="PTHR46287:SF11">
    <property type="entry name" value="BTB_POZ AND TAZ DOMAIN-CONTAINING PROTEIN 4"/>
    <property type="match status" value="1"/>
</dbReference>
<comment type="pathway">
    <text evidence="1">Protein modification; protein ubiquitination.</text>
</comment>